<dbReference type="Proteomes" id="UP000059680">
    <property type="component" value="Chromosome 10"/>
</dbReference>
<evidence type="ECO:0000313" key="2">
    <source>
        <dbReference type="EMBL" id="BAT09694.1"/>
    </source>
</evidence>
<accession>A0A0P0XR85</accession>
<evidence type="ECO:0000313" key="3">
    <source>
        <dbReference type="Proteomes" id="UP000059680"/>
    </source>
</evidence>
<evidence type="ECO:0000256" key="1">
    <source>
        <dbReference type="SAM" id="MobiDB-lite"/>
    </source>
</evidence>
<feature type="compositionally biased region" description="Pro residues" evidence="1">
    <location>
        <begin position="98"/>
        <end position="111"/>
    </location>
</feature>
<feature type="region of interest" description="Disordered" evidence="1">
    <location>
        <begin position="42"/>
        <end position="68"/>
    </location>
</feature>
<dbReference type="InParanoid" id="A0A0P0XR85"/>
<dbReference type="AlphaFoldDB" id="A0A0P0XR85"/>
<feature type="compositionally biased region" description="Low complexity" evidence="1">
    <location>
        <begin position="44"/>
        <end position="53"/>
    </location>
</feature>
<dbReference type="PaxDb" id="39947-A0A0P0XR85"/>
<organism evidence="2 3">
    <name type="scientific">Oryza sativa subsp. japonica</name>
    <name type="common">Rice</name>
    <dbReference type="NCBI Taxonomy" id="39947"/>
    <lineage>
        <taxon>Eukaryota</taxon>
        <taxon>Viridiplantae</taxon>
        <taxon>Streptophyta</taxon>
        <taxon>Embryophyta</taxon>
        <taxon>Tracheophyta</taxon>
        <taxon>Spermatophyta</taxon>
        <taxon>Magnoliopsida</taxon>
        <taxon>Liliopsida</taxon>
        <taxon>Poales</taxon>
        <taxon>Poaceae</taxon>
        <taxon>BOP clade</taxon>
        <taxon>Oryzoideae</taxon>
        <taxon>Oryzeae</taxon>
        <taxon>Oryzinae</taxon>
        <taxon>Oryza</taxon>
        <taxon>Oryza sativa</taxon>
    </lineage>
</organism>
<keyword evidence="3" id="KW-1185">Reference proteome</keyword>
<name>A0A0P0XR85_ORYSJ</name>
<sequence>MSRRRCMTPAATRSRITDRAGGLLAGSGIVAEGALRHPRRCCGGRRAQAARQQPTSRMKARWSARGGPAAHTDLVAVAEMLGLEHDTVPAFVQNSELPLPPHATPPAPPVPATFAGSR</sequence>
<gene>
    <name evidence="2" type="ordered locus">Os10g0121766</name>
    <name evidence="2" type="ORF">OSNPB_100121766</name>
</gene>
<dbReference type="EMBL" id="AP014966">
    <property type="protein sequence ID" value="BAT09694.1"/>
    <property type="molecule type" value="Genomic_DNA"/>
</dbReference>
<protein>
    <submittedName>
        <fullName evidence="2">Os10g0121766 protein</fullName>
    </submittedName>
</protein>
<reference evidence="2 3" key="2">
    <citation type="journal article" date="2013" name="Plant Cell Physiol.">
        <title>Rice Annotation Project Database (RAP-DB): an integrative and interactive database for rice genomics.</title>
        <authorList>
            <person name="Sakai H."/>
            <person name="Lee S.S."/>
            <person name="Tanaka T."/>
            <person name="Numa H."/>
            <person name="Kim J."/>
            <person name="Kawahara Y."/>
            <person name="Wakimoto H."/>
            <person name="Yang C.C."/>
            <person name="Iwamoto M."/>
            <person name="Abe T."/>
            <person name="Yamada Y."/>
            <person name="Muto A."/>
            <person name="Inokuchi H."/>
            <person name="Ikemura T."/>
            <person name="Matsumoto T."/>
            <person name="Sasaki T."/>
            <person name="Itoh T."/>
        </authorList>
    </citation>
    <scope>NUCLEOTIDE SEQUENCE [LARGE SCALE GENOMIC DNA]</scope>
    <source>
        <strain evidence="3">cv. Nipponbare</strain>
    </source>
</reference>
<proteinExistence type="predicted"/>
<feature type="region of interest" description="Disordered" evidence="1">
    <location>
        <begin position="94"/>
        <end position="118"/>
    </location>
</feature>
<reference evidence="2 3" key="3">
    <citation type="journal article" date="2013" name="Rice">
        <title>Improvement of the Oryza sativa Nipponbare reference genome using next generation sequence and optical map data.</title>
        <authorList>
            <person name="Kawahara Y."/>
            <person name="de la Bastide M."/>
            <person name="Hamilton J.P."/>
            <person name="Kanamori H."/>
            <person name="McCombie W.R."/>
            <person name="Ouyang S."/>
            <person name="Schwartz D.C."/>
            <person name="Tanaka T."/>
            <person name="Wu J."/>
            <person name="Zhou S."/>
            <person name="Childs K.L."/>
            <person name="Davidson R.M."/>
            <person name="Lin H."/>
            <person name="Quesada-Ocampo L."/>
            <person name="Vaillancourt B."/>
            <person name="Sakai H."/>
            <person name="Lee S.S."/>
            <person name="Kim J."/>
            <person name="Numa H."/>
            <person name="Itoh T."/>
            <person name="Buell C.R."/>
            <person name="Matsumoto T."/>
        </authorList>
    </citation>
    <scope>NUCLEOTIDE SEQUENCE [LARGE SCALE GENOMIC DNA]</scope>
    <source>
        <strain evidence="3">cv. Nipponbare</strain>
    </source>
</reference>
<reference evidence="3" key="1">
    <citation type="journal article" date="2005" name="Nature">
        <title>The map-based sequence of the rice genome.</title>
        <authorList>
            <consortium name="International rice genome sequencing project (IRGSP)"/>
            <person name="Matsumoto T."/>
            <person name="Wu J."/>
            <person name="Kanamori H."/>
            <person name="Katayose Y."/>
            <person name="Fujisawa M."/>
            <person name="Namiki N."/>
            <person name="Mizuno H."/>
            <person name="Yamamoto K."/>
            <person name="Antonio B.A."/>
            <person name="Baba T."/>
            <person name="Sakata K."/>
            <person name="Nagamura Y."/>
            <person name="Aoki H."/>
            <person name="Arikawa K."/>
            <person name="Arita K."/>
            <person name="Bito T."/>
            <person name="Chiden Y."/>
            <person name="Fujitsuka N."/>
            <person name="Fukunaka R."/>
            <person name="Hamada M."/>
            <person name="Harada C."/>
            <person name="Hayashi A."/>
            <person name="Hijishita S."/>
            <person name="Honda M."/>
            <person name="Hosokawa S."/>
            <person name="Ichikawa Y."/>
            <person name="Idonuma A."/>
            <person name="Iijima M."/>
            <person name="Ikeda M."/>
            <person name="Ikeno M."/>
            <person name="Ito K."/>
            <person name="Ito S."/>
            <person name="Ito T."/>
            <person name="Ito Y."/>
            <person name="Ito Y."/>
            <person name="Iwabuchi A."/>
            <person name="Kamiya K."/>
            <person name="Karasawa W."/>
            <person name="Kurita K."/>
            <person name="Katagiri S."/>
            <person name="Kikuta A."/>
            <person name="Kobayashi H."/>
            <person name="Kobayashi N."/>
            <person name="Machita K."/>
            <person name="Maehara T."/>
            <person name="Masukawa M."/>
            <person name="Mizubayashi T."/>
            <person name="Mukai Y."/>
            <person name="Nagasaki H."/>
            <person name="Nagata Y."/>
            <person name="Naito S."/>
            <person name="Nakashima M."/>
            <person name="Nakama Y."/>
            <person name="Nakamichi Y."/>
            <person name="Nakamura M."/>
            <person name="Meguro A."/>
            <person name="Negishi M."/>
            <person name="Ohta I."/>
            <person name="Ohta T."/>
            <person name="Okamoto M."/>
            <person name="Ono N."/>
            <person name="Saji S."/>
            <person name="Sakaguchi M."/>
            <person name="Sakai K."/>
            <person name="Shibata M."/>
            <person name="Shimokawa T."/>
            <person name="Song J."/>
            <person name="Takazaki Y."/>
            <person name="Terasawa K."/>
            <person name="Tsugane M."/>
            <person name="Tsuji K."/>
            <person name="Ueda S."/>
            <person name="Waki K."/>
            <person name="Yamagata H."/>
            <person name="Yamamoto M."/>
            <person name="Yamamoto S."/>
            <person name="Yamane H."/>
            <person name="Yoshiki S."/>
            <person name="Yoshihara R."/>
            <person name="Yukawa K."/>
            <person name="Zhong H."/>
            <person name="Yano M."/>
            <person name="Yuan Q."/>
            <person name="Ouyang S."/>
            <person name="Liu J."/>
            <person name="Jones K.M."/>
            <person name="Gansberger K."/>
            <person name="Moffat K."/>
            <person name="Hill J."/>
            <person name="Bera J."/>
            <person name="Fadrosh D."/>
            <person name="Jin S."/>
            <person name="Johri S."/>
            <person name="Kim M."/>
            <person name="Overton L."/>
            <person name="Reardon M."/>
            <person name="Tsitrin T."/>
            <person name="Vuong H."/>
            <person name="Weaver B."/>
            <person name="Ciecko A."/>
            <person name="Tallon L."/>
            <person name="Jackson J."/>
            <person name="Pai G."/>
            <person name="Aken S.V."/>
            <person name="Utterback T."/>
            <person name="Reidmuller S."/>
            <person name="Feldblyum T."/>
            <person name="Hsiao J."/>
            <person name="Zismann V."/>
            <person name="Iobst S."/>
            <person name="de Vazeille A.R."/>
            <person name="Buell C.R."/>
            <person name="Ying K."/>
            <person name="Li Y."/>
            <person name="Lu T."/>
            <person name="Huang Y."/>
            <person name="Zhao Q."/>
            <person name="Feng Q."/>
            <person name="Zhang L."/>
            <person name="Zhu J."/>
            <person name="Weng Q."/>
            <person name="Mu J."/>
            <person name="Lu Y."/>
            <person name="Fan D."/>
            <person name="Liu Y."/>
            <person name="Guan J."/>
            <person name="Zhang Y."/>
            <person name="Yu S."/>
            <person name="Liu X."/>
            <person name="Zhang Y."/>
            <person name="Hong G."/>
            <person name="Han B."/>
            <person name="Choisne N."/>
            <person name="Demange N."/>
            <person name="Orjeda G."/>
            <person name="Samain S."/>
            <person name="Cattolico L."/>
            <person name="Pelletier E."/>
            <person name="Couloux A."/>
            <person name="Segurens B."/>
            <person name="Wincker P."/>
            <person name="D'Hont A."/>
            <person name="Scarpelli C."/>
            <person name="Weissenbach J."/>
            <person name="Salanoubat M."/>
            <person name="Quetier F."/>
            <person name="Yu Y."/>
            <person name="Kim H.R."/>
            <person name="Rambo T."/>
            <person name="Currie J."/>
            <person name="Collura K."/>
            <person name="Luo M."/>
            <person name="Yang T."/>
            <person name="Ammiraju J.S.S."/>
            <person name="Engler F."/>
            <person name="Soderlund C."/>
            <person name="Wing R.A."/>
            <person name="Palmer L.E."/>
            <person name="de la Bastide M."/>
            <person name="Spiegel L."/>
            <person name="Nascimento L."/>
            <person name="Zutavern T."/>
            <person name="O'Shaughnessy A."/>
            <person name="Dike S."/>
            <person name="Dedhia N."/>
            <person name="Preston R."/>
            <person name="Balija V."/>
            <person name="McCombie W.R."/>
            <person name="Chow T."/>
            <person name="Chen H."/>
            <person name="Chung M."/>
            <person name="Chen C."/>
            <person name="Shaw J."/>
            <person name="Wu H."/>
            <person name="Hsiao K."/>
            <person name="Chao Y."/>
            <person name="Chu M."/>
            <person name="Cheng C."/>
            <person name="Hour A."/>
            <person name="Lee P."/>
            <person name="Lin S."/>
            <person name="Lin Y."/>
            <person name="Liou J."/>
            <person name="Liu S."/>
            <person name="Hsing Y."/>
            <person name="Raghuvanshi S."/>
            <person name="Mohanty A."/>
            <person name="Bharti A.K."/>
            <person name="Gaur A."/>
            <person name="Gupta V."/>
            <person name="Kumar D."/>
            <person name="Ravi V."/>
            <person name="Vij S."/>
            <person name="Kapur A."/>
            <person name="Khurana P."/>
            <person name="Khurana P."/>
            <person name="Khurana J.P."/>
            <person name="Tyagi A.K."/>
            <person name="Gaikwad K."/>
            <person name="Singh A."/>
            <person name="Dalal V."/>
            <person name="Srivastava S."/>
            <person name="Dixit A."/>
            <person name="Pal A.K."/>
            <person name="Ghazi I.A."/>
            <person name="Yadav M."/>
            <person name="Pandit A."/>
            <person name="Bhargava A."/>
            <person name="Sureshbabu K."/>
            <person name="Batra K."/>
            <person name="Sharma T.R."/>
            <person name="Mohapatra T."/>
            <person name="Singh N.K."/>
            <person name="Messing J."/>
            <person name="Nelson A.B."/>
            <person name="Fuks G."/>
            <person name="Kavchok S."/>
            <person name="Keizer G."/>
            <person name="Linton E."/>
            <person name="Llaca V."/>
            <person name="Song R."/>
            <person name="Tanyolac B."/>
            <person name="Young S."/>
            <person name="Ho-Il K."/>
            <person name="Hahn J.H."/>
            <person name="Sangsakoo G."/>
            <person name="Vanavichit A."/>
            <person name="de Mattos Luiz.A.T."/>
            <person name="Zimmer P.D."/>
            <person name="Malone G."/>
            <person name="Dellagostin O."/>
            <person name="de Oliveira A.C."/>
            <person name="Bevan M."/>
            <person name="Bancroft I."/>
            <person name="Minx P."/>
            <person name="Cordum H."/>
            <person name="Wilson R."/>
            <person name="Cheng Z."/>
            <person name="Jin W."/>
            <person name="Jiang J."/>
            <person name="Leong S.A."/>
            <person name="Iwama H."/>
            <person name="Gojobori T."/>
            <person name="Itoh T."/>
            <person name="Niimura Y."/>
            <person name="Fujii Y."/>
            <person name="Habara T."/>
            <person name="Sakai H."/>
            <person name="Sato Y."/>
            <person name="Wilson G."/>
            <person name="Kumar K."/>
            <person name="McCouch S."/>
            <person name="Juretic N."/>
            <person name="Hoen D."/>
            <person name="Wright S."/>
            <person name="Bruskiewich R."/>
            <person name="Bureau T."/>
            <person name="Miyao A."/>
            <person name="Hirochika H."/>
            <person name="Nishikawa T."/>
            <person name="Kadowaki K."/>
            <person name="Sugiura M."/>
            <person name="Burr B."/>
            <person name="Sasaki T."/>
        </authorList>
    </citation>
    <scope>NUCLEOTIDE SEQUENCE [LARGE SCALE GENOMIC DNA]</scope>
    <source>
        <strain evidence="3">cv. Nipponbare</strain>
    </source>
</reference>